<feature type="domain" description="RNA polymerase alpha subunit C-terminal" evidence="4">
    <location>
        <begin position="365"/>
        <end position="423"/>
    </location>
</feature>
<dbReference type="GO" id="GO:0003899">
    <property type="term" value="F:DNA-directed RNA polymerase activity"/>
    <property type="evidence" value="ECO:0007669"/>
    <property type="project" value="UniProtKB-EC"/>
</dbReference>
<evidence type="ECO:0000256" key="2">
    <source>
        <dbReference type="ARBA" id="ARBA00022803"/>
    </source>
</evidence>
<dbReference type="EMBL" id="CP019791">
    <property type="protein sequence ID" value="AQT68870.1"/>
    <property type="molecule type" value="Genomic_DNA"/>
</dbReference>
<feature type="repeat" description="TPR" evidence="3">
    <location>
        <begin position="79"/>
        <end position="112"/>
    </location>
</feature>
<accession>A0A1U9NMP5</accession>
<dbReference type="Gene3D" id="1.25.40.10">
    <property type="entry name" value="Tetratricopeptide repeat domain"/>
    <property type="match status" value="1"/>
</dbReference>
<dbReference type="GO" id="GO:0006351">
    <property type="term" value="P:DNA-templated transcription"/>
    <property type="evidence" value="ECO:0007669"/>
    <property type="project" value="InterPro"/>
</dbReference>
<dbReference type="InterPro" id="IPR011260">
    <property type="entry name" value="RNAP_asu_C"/>
</dbReference>
<dbReference type="Pfam" id="PF13432">
    <property type="entry name" value="TPR_16"/>
    <property type="match status" value="2"/>
</dbReference>
<dbReference type="SUPFAM" id="SSF48452">
    <property type="entry name" value="TPR-like"/>
    <property type="match status" value="1"/>
</dbReference>
<keyword evidence="5" id="KW-0240">DNA-directed RNA polymerase</keyword>
<gene>
    <name evidence="5" type="primary">rpoA_1</name>
    <name evidence="5" type="ORF">STSP2_02046</name>
</gene>
<dbReference type="InterPro" id="IPR019734">
    <property type="entry name" value="TPR_rpt"/>
</dbReference>
<name>A0A1U9NMP5_9BACT</name>
<keyword evidence="5" id="KW-0548">Nucleotidyltransferase</keyword>
<keyword evidence="5" id="KW-0804">Transcription</keyword>
<sequence length="432" mass="48811">MVMESIADATEALFGNQMISFADARKIENSVNSSEYNKIKFAEEVDKNKSNQLAAGIGMLFLGRYAEAVELLKKSSDCKEKFFFLGCALRGAEKYDEALEAFDKALKQKADNLLVVLEKIDTLRLAKKFEEAEKQAETCANFAKVSADYHYQLGRLLSDQGKYEEAISNFEIAAELDPNHHRALFHLAFACDLRGDDEAAIDYYKQIKASSPVYVNALLNLAVLHEDRGEYEKAESCVEMVLNCHPNHKRAQLFLKDILSSQDMVYDEEKEKLKSRRNKILEIPISDFELSVRSRNCLKKMNIHTIGDLLRITEAELLSYKNFGETSLTEIKRILEQKGLRLGMALEDKKPPAVEPEAVDGADAEMLGKTVDDLELSVRARRCLQRLNIRTLAELCARTEAELLGCKNFGVTSLNEIKERLSEFGLGLRKLD</sequence>
<dbReference type="SMART" id="SM00028">
    <property type="entry name" value="TPR"/>
    <property type="match status" value="4"/>
</dbReference>
<dbReference type="SUPFAM" id="SSF47789">
    <property type="entry name" value="C-terminal domain of RNA polymerase alpha subunit"/>
    <property type="match status" value="2"/>
</dbReference>
<dbReference type="Gene3D" id="1.10.150.20">
    <property type="entry name" value="5' to 3' exonuclease, C-terminal subdomain"/>
    <property type="match status" value="2"/>
</dbReference>
<proteinExistence type="predicted"/>
<dbReference type="EC" id="2.7.7.6" evidence="5"/>
<dbReference type="Pfam" id="PF13176">
    <property type="entry name" value="TPR_7"/>
    <property type="match status" value="1"/>
</dbReference>
<evidence type="ECO:0000313" key="6">
    <source>
        <dbReference type="Proteomes" id="UP000189674"/>
    </source>
</evidence>
<dbReference type="KEGG" id="alus:STSP2_02046"/>
<evidence type="ECO:0000256" key="3">
    <source>
        <dbReference type="PROSITE-ProRule" id="PRU00339"/>
    </source>
</evidence>
<keyword evidence="5" id="KW-0808">Transferase</keyword>
<dbReference type="PROSITE" id="PS50293">
    <property type="entry name" value="TPR_REGION"/>
    <property type="match status" value="1"/>
</dbReference>
<dbReference type="Proteomes" id="UP000189674">
    <property type="component" value="Chromosome"/>
</dbReference>
<organism evidence="5 6">
    <name type="scientific">Anaerohalosphaera lusitana</name>
    <dbReference type="NCBI Taxonomy" id="1936003"/>
    <lineage>
        <taxon>Bacteria</taxon>
        <taxon>Pseudomonadati</taxon>
        <taxon>Planctomycetota</taxon>
        <taxon>Phycisphaerae</taxon>
        <taxon>Sedimentisphaerales</taxon>
        <taxon>Anaerohalosphaeraceae</taxon>
        <taxon>Anaerohalosphaera</taxon>
    </lineage>
</organism>
<protein>
    <submittedName>
        <fullName evidence="5">DNA-directed RNA polymerase subunit alpha</fullName>
        <ecNumber evidence="5">2.7.7.6</ecNumber>
    </submittedName>
</protein>
<dbReference type="GO" id="GO:0003677">
    <property type="term" value="F:DNA binding"/>
    <property type="evidence" value="ECO:0007669"/>
    <property type="project" value="InterPro"/>
</dbReference>
<dbReference type="GO" id="GO:0000428">
    <property type="term" value="C:DNA-directed RNA polymerase complex"/>
    <property type="evidence" value="ECO:0007669"/>
    <property type="project" value="UniProtKB-KW"/>
</dbReference>
<keyword evidence="1" id="KW-0677">Repeat</keyword>
<feature type="domain" description="RNA polymerase alpha subunit C-terminal" evidence="4">
    <location>
        <begin position="274"/>
        <end position="336"/>
    </location>
</feature>
<dbReference type="InterPro" id="IPR011990">
    <property type="entry name" value="TPR-like_helical_dom_sf"/>
</dbReference>
<reference evidence="6" key="1">
    <citation type="submission" date="2017-02" db="EMBL/GenBank/DDBJ databases">
        <title>Comparative genomics and description of representatives of a novel lineage of planctomycetes thriving in anoxic sediments.</title>
        <authorList>
            <person name="Spring S."/>
            <person name="Bunk B."/>
            <person name="Sproer C."/>
        </authorList>
    </citation>
    <scope>NUCLEOTIDE SEQUENCE [LARGE SCALE GENOMIC DNA]</scope>
    <source>
        <strain evidence="6">ST-NAGAB-D1</strain>
    </source>
</reference>
<dbReference type="PROSITE" id="PS50005">
    <property type="entry name" value="TPR"/>
    <property type="match status" value="3"/>
</dbReference>
<evidence type="ECO:0000256" key="1">
    <source>
        <dbReference type="ARBA" id="ARBA00022737"/>
    </source>
</evidence>
<evidence type="ECO:0000259" key="4">
    <source>
        <dbReference type="Pfam" id="PF03118"/>
    </source>
</evidence>
<dbReference type="STRING" id="1936003.STSP2_02046"/>
<keyword evidence="6" id="KW-1185">Reference proteome</keyword>
<feature type="repeat" description="TPR" evidence="3">
    <location>
        <begin position="215"/>
        <end position="248"/>
    </location>
</feature>
<keyword evidence="2 3" id="KW-0802">TPR repeat</keyword>
<dbReference type="PANTHER" id="PTHR44943">
    <property type="entry name" value="CELLULOSE SYNTHASE OPERON PROTEIN C"/>
    <property type="match status" value="1"/>
</dbReference>
<dbReference type="InterPro" id="IPR051685">
    <property type="entry name" value="Ycf3/AcsC/BcsC/TPR_MFPF"/>
</dbReference>
<feature type="repeat" description="TPR" evidence="3">
    <location>
        <begin position="147"/>
        <end position="180"/>
    </location>
</feature>
<evidence type="ECO:0000313" key="5">
    <source>
        <dbReference type="EMBL" id="AQT68870.1"/>
    </source>
</evidence>
<dbReference type="AlphaFoldDB" id="A0A1U9NMP5"/>
<dbReference type="Pfam" id="PF03118">
    <property type="entry name" value="RNA_pol_A_CTD"/>
    <property type="match status" value="2"/>
</dbReference>
<dbReference type="PANTHER" id="PTHR44943:SF8">
    <property type="entry name" value="TPR REPEAT-CONTAINING PROTEIN MJ0263"/>
    <property type="match status" value="1"/>
</dbReference>